<keyword evidence="3" id="KW-1185">Reference proteome</keyword>
<accession>A0A939HHT0</accession>
<evidence type="ECO:0000313" key="3">
    <source>
        <dbReference type="Proteomes" id="UP000664073"/>
    </source>
</evidence>
<dbReference type="Proteomes" id="UP000664073">
    <property type="component" value="Unassembled WGS sequence"/>
</dbReference>
<proteinExistence type="predicted"/>
<reference evidence="2" key="1">
    <citation type="submission" date="2021-03" db="EMBL/GenBank/DDBJ databases">
        <title>The complete genome sequence of Acetobacter sp. TBRC 12339.</title>
        <authorList>
            <person name="Charoenyingcharoen P."/>
            <person name="Yukphan P."/>
        </authorList>
    </citation>
    <scope>NUCLEOTIDE SEQUENCE</scope>
    <source>
        <strain evidence="2">TBRC 12339</strain>
    </source>
</reference>
<dbReference type="Gene3D" id="3.60.10.10">
    <property type="entry name" value="Endonuclease/exonuclease/phosphatase"/>
    <property type="match status" value="1"/>
</dbReference>
<name>A0A939HHT0_9PROT</name>
<comment type="caution">
    <text evidence="2">The sequence shown here is derived from an EMBL/GenBank/DDBJ whole genome shotgun (WGS) entry which is preliminary data.</text>
</comment>
<dbReference type="EMBL" id="JAFVMH010000001">
    <property type="protein sequence ID" value="MBO1323657.1"/>
    <property type="molecule type" value="Genomic_DNA"/>
</dbReference>
<dbReference type="RefSeq" id="WP_207844092.1">
    <property type="nucleotide sequence ID" value="NZ_JAIEUM010000001.1"/>
</dbReference>
<dbReference type="InterPro" id="IPR005135">
    <property type="entry name" value="Endo/exonuclease/phosphatase"/>
</dbReference>
<dbReference type="SUPFAM" id="SSF56219">
    <property type="entry name" value="DNase I-like"/>
    <property type="match status" value="1"/>
</dbReference>
<dbReference type="Pfam" id="PF03372">
    <property type="entry name" value="Exo_endo_phos"/>
    <property type="match status" value="1"/>
</dbReference>
<evidence type="ECO:0000313" key="2">
    <source>
        <dbReference type="EMBL" id="MBO1323657.1"/>
    </source>
</evidence>
<dbReference type="GO" id="GO:0004519">
    <property type="term" value="F:endonuclease activity"/>
    <property type="evidence" value="ECO:0007669"/>
    <property type="project" value="UniProtKB-KW"/>
</dbReference>
<protein>
    <submittedName>
        <fullName evidence="2">Endonuclease/exonuclease/phosphatase family protein</fullName>
    </submittedName>
</protein>
<gene>
    <name evidence="2" type="ORF">J2D77_00615</name>
</gene>
<dbReference type="InterPro" id="IPR036691">
    <property type="entry name" value="Endo/exonu/phosph_ase_sf"/>
</dbReference>
<keyword evidence="2" id="KW-0255">Endonuclease</keyword>
<evidence type="ECO:0000259" key="1">
    <source>
        <dbReference type="Pfam" id="PF03372"/>
    </source>
</evidence>
<keyword evidence="2" id="KW-0540">Nuclease</keyword>
<feature type="domain" description="Endonuclease/exonuclease/phosphatase" evidence="1">
    <location>
        <begin position="34"/>
        <end position="281"/>
    </location>
</feature>
<organism evidence="2 3">
    <name type="scientific">Acetobacter garciniae</name>
    <dbReference type="NCBI Taxonomy" id="2817435"/>
    <lineage>
        <taxon>Bacteria</taxon>
        <taxon>Pseudomonadati</taxon>
        <taxon>Pseudomonadota</taxon>
        <taxon>Alphaproteobacteria</taxon>
        <taxon>Acetobacterales</taxon>
        <taxon>Acetobacteraceae</taxon>
        <taxon>Acetobacter</taxon>
    </lineage>
</organism>
<dbReference type="AlphaFoldDB" id="A0A939HHT0"/>
<keyword evidence="2" id="KW-0378">Hydrolase</keyword>
<sequence length="298" mass="32044">MVFLGFALLGLPAQIGRAATPPTSSSAQAIRLSTWNLEWLLDEQAPKTRTAPADRPRRTKADYARLAAIARRLNSDVTGLQETDSAASIARLFPANTYRIVVSDDDILQKTALVVRADLSVQRNPDLTALDTTGPAAAHHLRSGLDMTLRLRSAQLRVLVVHLKTGCWDDPITQTHHACPVLFRQFAVLAGWVADRARDGSAFAIIGDFNRRLGPHDPLLATLARATPLDLVTADKASPCQGGGYFIDHIILGGPAIGWADPHSLRVLTIPQGPGLTLSDHCPVSITLHPPANSDAHS</sequence>